<dbReference type="Pfam" id="PF14966">
    <property type="entry name" value="DNA_repr_REX1B"/>
    <property type="match status" value="1"/>
</dbReference>
<protein>
    <submittedName>
        <fullName evidence="1">Uncharacterized protein</fullName>
    </submittedName>
</protein>
<dbReference type="SMR" id="A0A8T3AQ46"/>
<dbReference type="PANTHER" id="PTHR28309">
    <property type="entry name" value="REQUIRED FOR EXCISION 1-B DOMAIN-CONTAINING PROTEIN"/>
    <property type="match status" value="1"/>
</dbReference>
<comment type="caution">
    <text evidence="1">The sequence shown here is derived from an EMBL/GenBank/DDBJ whole genome shotgun (WGS) entry which is preliminary data.</text>
</comment>
<evidence type="ECO:0000313" key="1">
    <source>
        <dbReference type="EMBL" id="KAI0498201.1"/>
    </source>
</evidence>
<sequence>MEDFGISEEKGMEVYEGDVVKGMEAMDIDLSSTSAKILDLLRRFLGVQQRRAKAYARWHRGFSEYMAHGGDLAYQKLCADITTEFNDCSKQVLEMESLFLMPDISRNDLACLLKDVQAEEKQKLHLTAKIQILKKAGRPSERLVSHEHCRFSDTAKHECLHVREITEEDGTEDAEADAEYDNSLKEAIRGVQDAVTSINEHLEEVRYEIEALSPTSFSGSVI</sequence>
<reference evidence="1" key="1">
    <citation type="journal article" date="2022" name="Front. Genet.">
        <title>Chromosome-Scale Assembly of the Dendrobium nobile Genome Provides Insights Into the Molecular Mechanism of the Biosynthesis of the Medicinal Active Ingredient of Dendrobium.</title>
        <authorList>
            <person name="Xu Q."/>
            <person name="Niu S.-C."/>
            <person name="Li K.-L."/>
            <person name="Zheng P.-J."/>
            <person name="Zhang X.-J."/>
            <person name="Jia Y."/>
            <person name="Liu Y."/>
            <person name="Niu Y.-X."/>
            <person name="Yu L.-H."/>
            <person name="Chen D.-F."/>
            <person name="Zhang G.-Q."/>
        </authorList>
    </citation>
    <scope>NUCLEOTIDE SEQUENCE</scope>
    <source>
        <tissue evidence="1">Leaf</tissue>
    </source>
</reference>
<gene>
    <name evidence="1" type="ORF">KFK09_021442</name>
</gene>
<dbReference type="OrthoDB" id="434723at2759"/>
<organism evidence="1 2">
    <name type="scientific">Dendrobium nobile</name>
    <name type="common">Orchid</name>
    <dbReference type="NCBI Taxonomy" id="94219"/>
    <lineage>
        <taxon>Eukaryota</taxon>
        <taxon>Viridiplantae</taxon>
        <taxon>Streptophyta</taxon>
        <taxon>Embryophyta</taxon>
        <taxon>Tracheophyta</taxon>
        <taxon>Spermatophyta</taxon>
        <taxon>Magnoliopsida</taxon>
        <taxon>Liliopsida</taxon>
        <taxon>Asparagales</taxon>
        <taxon>Orchidaceae</taxon>
        <taxon>Epidendroideae</taxon>
        <taxon>Malaxideae</taxon>
        <taxon>Dendrobiinae</taxon>
        <taxon>Dendrobium</taxon>
    </lineage>
</organism>
<dbReference type="PANTHER" id="PTHR28309:SF1">
    <property type="entry name" value="REQUIRED FOR EXCISION 1-B DOMAIN-CONTAINING PROTEIN"/>
    <property type="match status" value="1"/>
</dbReference>
<proteinExistence type="predicted"/>
<accession>A0A8T3AQ46</accession>
<keyword evidence="2" id="KW-1185">Reference proteome</keyword>
<dbReference type="EMBL" id="JAGYWB010000015">
    <property type="protein sequence ID" value="KAI0498201.1"/>
    <property type="molecule type" value="Genomic_DNA"/>
</dbReference>
<name>A0A8T3AQ46_DENNO</name>
<dbReference type="InterPro" id="IPR039491">
    <property type="entry name" value="REX1-B"/>
</dbReference>
<dbReference type="AlphaFoldDB" id="A0A8T3AQ46"/>
<evidence type="ECO:0000313" key="2">
    <source>
        <dbReference type="Proteomes" id="UP000829196"/>
    </source>
</evidence>
<dbReference type="Proteomes" id="UP000829196">
    <property type="component" value="Unassembled WGS sequence"/>
</dbReference>